<organism evidence="1 2">
    <name type="scientific">Acetatifactor muris</name>
    <dbReference type="NCBI Taxonomy" id="879566"/>
    <lineage>
        <taxon>Bacteria</taxon>
        <taxon>Bacillati</taxon>
        <taxon>Bacillota</taxon>
        <taxon>Clostridia</taxon>
        <taxon>Lachnospirales</taxon>
        <taxon>Lachnospiraceae</taxon>
        <taxon>Acetatifactor</taxon>
    </lineage>
</organism>
<dbReference type="AlphaFoldDB" id="A0A2K4ZNX5"/>
<proteinExistence type="predicted"/>
<keyword evidence="2" id="KW-1185">Reference proteome</keyword>
<protein>
    <submittedName>
        <fullName evidence="1">Uncharacterized protein</fullName>
    </submittedName>
</protein>
<evidence type="ECO:0000313" key="1">
    <source>
        <dbReference type="EMBL" id="SOY32169.1"/>
    </source>
</evidence>
<dbReference type="Proteomes" id="UP000236311">
    <property type="component" value="Unassembled WGS sequence"/>
</dbReference>
<name>A0A2K4ZNX5_9FIRM</name>
<gene>
    <name evidence="1" type="ORF">AMURIS_04927</name>
</gene>
<accession>A0A2K4ZNX5</accession>
<sequence length="38" mass="4404">MKKLFTSKKFILTTLITAFAGFLALRFIGHRRAESKNF</sequence>
<dbReference type="EMBL" id="OFSM01000041">
    <property type="protein sequence ID" value="SOY32169.1"/>
    <property type="molecule type" value="Genomic_DNA"/>
</dbReference>
<reference evidence="1 2" key="1">
    <citation type="submission" date="2018-01" db="EMBL/GenBank/DDBJ databases">
        <authorList>
            <person name="Gaut B.S."/>
            <person name="Morton B.R."/>
            <person name="Clegg M.T."/>
            <person name="Duvall M.R."/>
        </authorList>
    </citation>
    <scope>NUCLEOTIDE SEQUENCE [LARGE SCALE GENOMIC DNA]</scope>
    <source>
        <strain evidence="1">GP69</strain>
    </source>
</reference>
<evidence type="ECO:0000313" key="2">
    <source>
        <dbReference type="Proteomes" id="UP000236311"/>
    </source>
</evidence>